<feature type="active site" description="Proton donor/acceptor" evidence="2">
    <location>
        <position position="10"/>
    </location>
</feature>
<evidence type="ECO:0000313" key="6">
    <source>
        <dbReference type="EMBL" id="KGX92470.1"/>
    </source>
</evidence>
<keyword evidence="4" id="KW-0460">Magnesium</keyword>
<dbReference type="EC" id="5.4.2.6" evidence="6"/>
<dbReference type="InterPro" id="IPR006439">
    <property type="entry name" value="HAD-SF_hydro_IA"/>
</dbReference>
<feature type="binding site" evidence="3">
    <location>
        <position position="143"/>
    </location>
    <ligand>
        <name>substrate</name>
    </ligand>
</feature>
<evidence type="ECO:0000256" key="5">
    <source>
        <dbReference type="PIRSR" id="PIRSR610972-4"/>
    </source>
</evidence>
<dbReference type="SFLD" id="SFLDS00003">
    <property type="entry name" value="Haloacid_Dehalogenase"/>
    <property type="match status" value="1"/>
</dbReference>
<keyword evidence="6" id="KW-0413">Isomerase</keyword>
<dbReference type="Pfam" id="PF00702">
    <property type="entry name" value="Hydrolase"/>
    <property type="match status" value="1"/>
</dbReference>
<reference evidence="6 7" key="1">
    <citation type="submission" date="2013-08" db="EMBL/GenBank/DDBJ databases">
        <authorList>
            <person name="Huang J."/>
            <person name="Wang G."/>
        </authorList>
    </citation>
    <scope>NUCLEOTIDE SEQUENCE [LARGE SCALE GENOMIC DNA]</scope>
    <source>
        <strain evidence="6 7">JSM 076056</strain>
    </source>
</reference>
<dbReference type="RefSeq" id="WP_026800366.1">
    <property type="nucleotide sequence ID" value="NZ_AULI01000008.1"/>
</dbReference>
<dbReference type="Gene3D" id="3.40.50.1000">
    <property type="entry name" value="HAD superfamily/HAD-like"/>
    <property type="match status" value="1"/>
</dbReference>
<evidence type="ECO:0000256" key="4">
    <source>
        <dbReference type="PIRSR" id="PIRSR610972-3"/>
    </source>
</evidence>
<dbReference type="GO" id="GO:0000287">
    <property type="term" value="F:magnesium ion binding"/>
    <property type="evidence" value="ECO:0007669"/>
    <property type="project" value="InterPro"/>
</dbReference>
<sequence length="218" mass="24721">MKQLQGVLFDLDGVIVDTVPYYYEATKQLADELRLPFSEEDNIRFQGRPRMDLMNHLVGDRYTHEEKVELGERRNRYYQERIATLTRADMMPGIEDFIEQLLKEGIPIALTSSSSNAEFVLQQIQLLDAFTAVIDPKSVSKGKPHPDIFLKGAEAIMVPEENCVAIEDGEAGLAAILQTNMYAVGIGPYDHLQQADWHILDSTKLTVSALKENFYKKQ</sequence>
<dbReference type="Gene3D" id="1.10.150.240">
    <property type="entry name" value="Putative phosphatase, domain 2"/>
    <property type="match status" value="1"/>
</dbReference>
<dbReference type="EMBL" id="AVPE01000006">
    <property type="protein sequence ID" value="KGX92470.1"/>
    <property type="molecule type" value="Genomic_DNA"/>
</dbReference>
<dbReference type="GO" id="GO:0005975">
    <property type="term" value="P:carbohydrate metabolic process"/>
    <property type="evidence" value="ECO:0007669"/>
    <property type="project" value="InterPro"/>
</dbReference>
<dbReference type="AlphaFoldDB" id="A0A0A5GMT7"/>
<evidence type="ECO:0000313" key="7">
    <source>
        <dbReference type="Proteomes" id="UP000030528"/>
    </source>
</evidence>
<dbReference type="NCBIfam" id="TIGR01990">
    <property type="entry name" value="bPGM"/>
    <property type="match status" value="1"/>
</dbReference>
<comment type="caution">
    <text evidence="6">The sequence shown here is derived from an EMBL/GenBank/DDBJ whole genome shotgun (WGS) entry which is preliminary data.</text>
</comment>
<feature type="binding site" evidence="4">
    <location>
        <position position="168"/>
    </location>
    <ligand>
        <name>Mg(2+)</name>
        <dbReference type="ChEBI" id="CHEBI:18420"/>
    </ligand>
</feature>
<dbReference type="PANTHER" id="PTHR18901:SF38">
    <property type="entry name" value="PSEUDOURIDINE-5'-PHOSPHATASE"/>
    <property type="match status" value="1"/>
</dbReference>
<keyword evidence="4" id="KW-0479">Metal-binding</keyword>
<dbReference type="InterPro" id="IPR036412">
    <property type="entry name" value="HAD-like_sf"/>
</dbReference>
<dbReference type="SFLD" id="SFLDG01135">
    <property type="entry name" value="C1.5.6:_HAD__Beta-PGM__Phospha"/>
    <property type="match status" value="1"/>
</dbReference>
<organism evidence="6 7">
    <name type="scientific">Pontibacillus halophilus JSM 076056 = DSM 19796</name>
    <dbReference type="NCBI Taxonomy" id="1385510"/>
    <lineage>
        <taxon>Bacteria</taxon>
        <taxon>Bacillati</taxon>
        <taxon>Bacillota</taxon>
        <taxon>Bacilli</taxon>
        <taxon>Bacillales</taxon>
        <taxon>Bacillaceae</taxon>
        <taxon>Pontibacillus</taxon>
    </lineage>
</organism>
<feature type="site" description="Important for catalytic activity and assists the phosphoryl transfer reaction to Asp8 by balancing charge and orienting the reacting groups" evidence="5">
    <location>
        <position position="112"/>
    </location>
</feature>
<dbReference type="SFLD" id="SFLDG01129">
    <property type="entry name" value="C1.5:_HAD__Beta-PGM__Phosphata"/>
    <property type="match status" value="1"/>
</dbReference>
<dbReference type="SUPFAM" id="SSF56784">
    <property type="entry name" value="HAD-like"/>
    <property type="match status" value="1"/>
</dbReference>
<feature type="binding site" evidence="4">
    <location>
        <position position="12"/>
    </location>
    <ligand>
        <name>Mg(2+)</name>
        <dbReference type="ChEBI" id="CHEBI:18420"/>
    </ligand>
</feature>
<feature type="binding site" evidence="3">
    <location>
        <begin position="10"/>
        <end position="12"/>
    </location>
    <ligand>
        <name>substrate</name>
    </ligand>
</feature>
<dbReference type="InterPro" id="IPR023214">
    <property type="entry name" value="HAD_sf"/>
</dbReference>
<proteinExistence type="inferred from homology"/>
<dbReference type="NCBIfam" id="TIGR01509">
    <property type="entry name" value="HAD-SF-IA-v3"/>
    <property type="match status" value="1"/>
</dbReference>
<dbReference type="OrthoDB" id="9797743at2"/>
<feature type="active site" description="Proton donor/acceptor" evidence="2">
    <location>
        <position position="12"/>
    </location>
</feature>
<dbReference type="CDD" id="cd02598">
    <property type="entry name" value="HAD_BPGM"/>
    <property type="match status" value="1"/>
</dbReference>
<dbReference type="InterPro" id="IPR010972">
    <property type="entry name" value="Beta-PGM"/>
</dbReference>
<keyword evidence="7" id="KW-1185">Reference proteome</keyword>
<dbReference type="NCBIfam" id="TIGR02009">
    <property type="entry name" value="PGMB-YQAB-SF"/>
    <property type="match status" value="1"/>
</dbReference>
<evidence type="ECO:0000256" key="2">
    <source>
        <dbReference type="PIRSR" id="PIRSR610972-1"/>
    </source>
</evidence>
<feature type="binding site" evidence="3">
    <location>
        <begin position="112"/>
        <end position="116"/>
    </location>
    <ligand>
        <name>substrate</name>
    </ligand>
</feature>
<dbReference type="InterPro" id="IPR010976">
    <property type="entry name" value="B-phosphoglucomutase_hydrolase"/>
</dbReference>
<name>A0A0A5GMT7_9BACI</name>
<dbReference type="Proteomes" id="UP000030528">
    <property type="component" value="Unassembled WGS sequence"/>
</dbReference>
<dbReference type="STRING" id="1385510.GCA_000425205_01978"/>
<feature type="site" description="Important for catalytic activity and assists the phosphoryl transfer reaction to Asp8 by balancing charge and orienting the reacting groups" evidence="5">
    <location>
        <position position="143"/>
    </location>
</feature>
<feature type="binding site" evidence="4">
    <location>
        <position position="10"/>
    </location>
    <ligand>
        <name>Mg(2+)</name>
        <dbReference type="ChEBI" id="CHEBI:18420"/>
    </ligand>
</feature>
<evidence type="ECO:0000256" key="3">
    <source>
        <dbReference type="PIRSR" id="PIRSR610972-2"/>
    </source>
</evidence>
<dbReference type="PANTHER" id="PTHR18901">
    <property type="entry name" value="2-DEOXYGLUCOSE-6-PHOSPHATE PHOSPHATASE 2"/>
    <property type="match status" value="1"/>
</dbReference>
<dbReference type="GO" id="GO:0008801">
    <property type="term" value="F:beta-phosphoglucomutase activity"/>
    <property type="evidence" value="ECO:0007669"/>
    <property type="project" value="UniProtKB-EC"/>
</dbReference>
<gene>
    <name evidence="6" type="ORF">N781_17290</name>
</gene>
<feature type="binding site" evidence="4">
    <location>
        <position position="167"/>
    </location>
    <ligand>
        <name>Mg(2+)</name>
        <dbReference type="ChEBI" id="CHEBI:18420"/>
    </ligand>
</feature>
<comment type="cofactor">
    <cofactor evidence="4">
        <name>Mg(2+)</name>
        <dbReference type="ChEBI" id="CHEBI:18420"/>
    </cofactor>
    <text evidence="4">Binds 2 magnesium ions per subunit.</text>
</comment>
<evidence type="ECO:0000256" key="1">
    <source>
        <dbReference type="ARBA" id="ARBA00006171"/>
    </source>
</evidence>
<comment type="similarity">
    <text evidence="1">Belongs to the HAD-like hydrolase superfamily. CbbY/CbbZ/Gph/YieH family.</text>
</comment>
<accession>A0A0A5GMT7</accession>
<dbReference type="eggNOG" id="COG0637">
    <property type="taxonomic scope" value="Bacteria"/>
</dbReference>
<protein>
    <submittedName>
        <fullName evidence="6">Beta-phosphoglucomutase</fullName>
        <ecNumber evidence="6">5.4.2.6</ecNumber>
    </submittedName>
</protein>
<dbReference type="InterPro" id="IPR023198">
    <property type="entry name" value="PGP-like_dom2"/>
</dbReference>